<accession>A0A7R9NYA4</accession>
<dbReference type="AlphaFoldDB" id="A0A7R9NYA4"/>
<feature type="region of interest" description="Disordered" evidence="1">
    <location>
        <begin position="465"/>
        <end position="486"/>
    </location>
</feature>
<organism evidence="2">
    <name type="scientific">Timema tahoe</name>
    <dbReference type="NCBI Taxonomy" id="61484"/>
    <lineage>
        <taxon>Eukaryota</taxon>
        <taxon>Metazoa</taxon>
        <taxon>Ecdysozoa</taxon>
        <taxon>Arthropoda</taxon>
        <taxon>Hexapoda</taxon>
        <taxon>Insecta</taxon>
        <taxon>Pterygota</taxon>
        <taxon>Neoptera</taxon>
        <taxon>Polyneoptera</taxon>
        <taxon>Phasmatodea</taxon>
        <taxon>Timematodea</taxon>
        <taxon>Timematoidea</taxon>
        <taxon>Timematidae</taxon>
        <taxon>Timema</taxon>
    </lineage>
</organism>
<protein>
    <submittedName>
        <fullName evidence="2">Uncharacterized protein</fullName>
    </submittedName>
</protein>
<dbReference type="EMBL" id="OE003875">
    <property type="protein sequence ID" value="CAD7460629.1"/>
    <property type="molecule type" value="Genomic_DNA"/>
</dbReference>
<feature type="region of interest" description="Disordered" evidence="1">
    <location>
        <begin position="415"/>
        <end position="450"/>
    </location>
</feature>
<evidence type="ECO:0000256" key="1">
    <source>
        <dbReference type="SAM" id="MobiDB-lite"/>
    </source>
</evidence>
<reference evidence="2" key="1">
    <citation type="submission" date="2020-11" db="EMBL/GenBank/DDBJ databases">
        <authorList>
            <person name="Tran Van P."/>
        </authorList>
    </citation>
    <scope>NUCLEOTIDE SEQUENCE</scope>
</reference>
<proteinExistence type="predicted"/>
<feature type="region of interest" description="Disordered" evidence="1">
    <location>
        <begin position="213"/>
        <end position="248"/>
    </location>
</feature>
<sequence length="591" mass="64707">MHALYSQKLADSFVGRCEEIWNNLLITYITHFPGIPSDAWCHKLDSVSLRTQFIVRGDNAANSDSVGIDAANNTMTTVRIRVDLKYSLFRVSKLDGFTAFQPSPSIHLTGAARRLWPEPRVCLLHRASWTTLKRVDMMRLVQRKFTTVHNEEEGRCFKYSKSVLVTGLDVAGVILLVAADNTTATNGTVATNSNTTQLNDTGVFKQMEPMVKKKKGVGVGRRPPDRALKNPGPGKRPAPSRRNVGGSAVNGRFVQPILAGVVKGFRSWGLKVPPVRKELMLDGKRSTKSPKADASVAAAHSRGNKPAGTAEASGATPTPTVKRATGESQRELPSADKTYLYRIKKRHKAYRVKLVESLLLPEACVPLTDISGHPVLHPQAWLGGQCQPAANRRQQCQHLEDRVIRFSRVDSSCESVGVEGLSSGPDLSLMRAESSQGSDDESEGSLAVKPSRRALDKVRKWWKSKGNNAIHASPQPDTSGSGPAHKAKGRIPPIILCDVENYSKVARVIKSKLWDPALILQAEMRATGQGRGEGNPDTERPWRHPGIAGGYGFLIEIRQQNALPVETGSEDWVNTSVAEFHCLSDSRGTYR</sequence>
<gene>
    <name evidence="2" type="ORF">TTEB3V08_LOCUS8552</name>
</gene>
<name>A0A7R9NYA4_9NEOP</name>
<feature type="region of interest" description="Disordered" evidence="1">
    <location>
        <begin position="282"/>
        <end position="332"/>
    </location>
</feature>
<evidence type="ECO:0000313" key="2">
    <source>
        <dbReference type="EMBL" id="CAD7460629.1"/>
    </source>
</evidence>